<sequence>MQVDKVVCMHLGMKSKTLPLKKLQFYSKCVTNKEQLTNSGHRIKVNDANCSQHQ</sequence>
<reference evidence="1" key="2">
    <citation type="journal article" date="2015" name="Data Brief">
        <title>Shoot transcriptome of the giant reed, Arundo donax.</title>
        <authorList>
            <person name="Barrero R.A."/>
            <person name="Guerrero F.D."/>
            <person name="Moolhuijzen P."/>
            <person name="Goolsby J.A."/>
            <person name="Tidwell J."/>
            <person name="Bellgard S.E."/>
            <person name="Bellgard M.I."/>
        </authorList>
    </citation>
    <scope>NUCLEOTIDE SEQUENCE</scope>
    <source>
        <tissue evidence="1">Shoot tissue taken approximately 20 cm above the soil surface</tissue>
    </source>
</reference>
<reference evidence="1" key="1">
    <citation type="submission" date="2014-09" db="EMBL/GenBank/DDBJ databases">
        <authorList>
            <person name="Magalhaes I.L.F."/>
            <person name="Oliveira U."/>
            <person name="Santos F.R."/>
            <person name="Vidigal T.H.D.A."/>
            <person name="Brescovit A.D."/>
            <person name="Santos A.J."/>
        </authorList>
    </citation>
    <scope>NUCLEOTIDE SEQUENCE</scope>
    <source>
        <tissue evidence="1">Shoot tissue taken approximately 20 cm above the soil surface</tissue>
    </source>
</reference>
<name>A0A0A8ZPF5_ARUDO</name>
<evidence type="ECO:0000313" key="1">
    <source>
        <dbReference type="EMBL" id="JAD40666.1"/>
    </source>
</evidence>
<dbReference type="AlphaFoldDB" id="A0A0A8ZPF5"/>
<dbReference type="EMBL" id="GBRH01257229">
    <property type="protein sequence ID" value="JAD40666.1"/>
    <property type="molecule type" value="Transcribed_RNA"/>
</dbReference>
<proteinExistence type="predicted"/>
<protein>
    <submittedName>
        <fullName evidence="1">Uncharacterized protein</fullName>
    </submittedName>
</protein>
<organism evidence="1">
    <name type="scientific">Arundo donax</name>
    <name type="common">Giant reed</name>
    <name type="synonym">Donax arundinaceus</name>
    <dbReference type="NCBI Taxonomy" id="35708"/>
    <lineage>
        <taxon>Eukaryota</taxon>
        <taxon>Viridiplantae</taxon>
        <taxon>Streptophyta</taxon>
        <taxon>Embryophyta</taxon>
        <taxon>Tracheophyta</taxon>
        <taxon>Spermatophyta</taxon>
        <taxon>Magnoliopsida</taxon>
        <taxon>Liliopsida</taxon>
        <taxon>Poales</taxon>
        <taxon>Poaceae</taxon>
        <taxon>PACMAD clade</taxon>
        <taxon>Arundinoideae</taxon>
        <taxon>Arundineae</taxon>
        <taxon>Arundo</taxon>
    </lineage>
</organism>
<accession>A0A0A8ZPF5</accession>